<evidence type="ECO:0000259" key="10">
    <source>
        <dbReference type="Pfam" id="PF02602"/>
    </source>
</evidence>
<dbReference type="Pfam" id="PF02602">
    <property type="entry name" value="HEM4"/>
    <property type="match status" value="1"/>
</dbReference>
<comment type="catalytic activity">
    <reaction evidence="8 9">
        <text>hydroxymethylbilane = uroporphyrinogen III + H2O</text>
        <dbReference type="Rhea" id="RHEA:18965"/>
        <dbReference type="ChEBI" id="CHEBI:15377"/>
        <dbReference type="ChEBI" id="CHEBI:57308"/>
        <dbReference type="ChEBI" id="CHEBI:57845"/>
        <dbReference type="EC" id="4.2.1.75"/>
    </reaction>
</comment>
<dbReference type="CDD" id="cd06578">
    <property type="entry name" value="HemD"/>
    <property type="match status" value="1"/>
</dbReference>
<dbReference type="RefSeq" id="WP_343782150.1">
    <property type="nucleotide sequence ID" value="NZ_BAAACZ010000009.1"/>
</dbReference>
<dbReference type="InterPro" id="IPR039793">
    <property type="entry name" value="UROS/Hem4"/>
</dbReference>
<comment type="pathway">
    <text evidence="1 9">Porphyrin-containing compound metabolism; protoporphyrin-IX biosynthesis; coproporphyrinogen-III from 5-aminolevulinate: step 3/4.</text>
</comment>
<comment type="caution">
    <text evidence="11">The sequence shown here is derived from an EMBL/GenBank/DDBJ whole genome shotgun (WGS) entry which is preliminary data.</text>
</comment>
<keyword evidence="4 9" id="KW-0456">Lyase</keyword>
<dbReference type="PANTHER" id="PTHR38042">
    <property type="entry name" value="UROPORPHYRINOGEN-III SYNTHASE, CHLOROPLASTIC"/>
    <property type="match status" value="1"/>
</dbReference>
<dbReference type="Proteomes" id="UP001500740">
    <property type="component" value="Unassembled WGS sequence"/>
</dbReference>
<dbReference type="PANTHER" id="PTHR38042:SF1">
    <property type="entry name" value="UROPORPHYRINOGEN-III SYNTHASE, CHLOROPLASTIC"/>
    <property type="match status" value="1"/>
</dbReference>
<evidence type="ECO:0000256" key="8">
    <source>
        <dbReference type="ARBA" id="ARBA00048617"/>
    </source>
</evidence>
<dbReference type="InterPro" id="IPR036108">
    <property type="entry name" value="4pyrrol_syn_uPrphyn_synt_sf"/>
</dbReference>
<dbReference type="EC" id="4.2.1.75" evidence="3 9"/>
<evidence type="ECO:0000313" key="12">
    <source>
        <dbReference type="Proteomes" id="UP001500740"/>
    </source>
</evidence>
<name>A0ABP3JKX1_9BACI</name>
<keyword evidence="12" id="KW-1185">Reference proteome</keyword>
<reference evidence="12" key="1">
    <citation type="journal article" date="2019" name="Int. J. Syst. Evol. Microbiol.">
        <title>The Global Catalogue of Microorganisms (GCM) 10K type strain sequencing project: providing services to taxonomists for standard genome sequencing and annotation.</title>
        <authorList>
            <consortium name="The Broad Institute Genomics Platform"/>
            <consortium name="The Broad Institute Genome Sequencing Center for Infectious Disease"/>
            <person name="Wu L."/>
            <person name="Ma J."/>
        </authorList>
    </citation>
    <scope>NUCLEOTIDE SEQUENCE [LARGE SCALE GENOMIC DNA]</scope>
    <source>
        <strain evidence="12">JCM 14193</strain>
    </source>
</reference>
<sequence length="252" mass="29108">MEKVSKQVLLSRSLEEAIPFQQIDTDKLSIKGIPLIKFAQYEDFHVERTLNTLHAFDWIIFTSHNGIHYFFKTLEQYNHRLEELNHLRFGTVGSKTAETLKQHGFEVDFVPEVFDANQMGKQMLEEVEMENVLLVKGTRSRIVLDEMFEAHNIAFSNLIVYQTTTNSEVKHAVKQLLDDELHAFVFTSPSSIQAYMELGEGLVKRTYHLPCFCIGETTASYAREVGFEQIIIPEEYTIDSLALEVENYFKEG</sequence>
<evidence type="ECO:0000256" key="7">
    <source>
        <dbReference type="ARBA" id="ARBA00040167"/>
    </source>
</evidence>
<proteinExistence type="inferred from homology"/>
<evidence type="ECO:0000256" key="1">
    <source>
        <dbReference type="ARBA" id="ARBA00004772"/>
    </source>
</evidence>
<gene>
    <name evidence="11" type="ORF">GCM10008935_09600</name>
</gene>
<evidence type="ECO:0000313" key="11">
    <source>
        <dbReference type="EMBL" id="GAA0456756.1"/>
    </source>
</evidence>
<evidence type="ECO:0000256" key="3">
    <source>
        <dbReference type="ARBA" id="ARBA00013109"/>
    </source>
</evidence>
<accession>A0ABP3JKX1</accession>
<dbReference type="EMBL" id="BAAACZ010000009">
    <property type="protein sequence ID" value="GAA0456756.1"/>
    <property type="molecule type" value="Genomic_DNA"/>
</dbReference>
<evidence type="ECO:0000256" key="4">
    <source>
        <dbReference type="ARBA" id="ARBA00023239"/>
    </source>
</evidence>
<comment type="similarity">
    <text evidence="2 9">Belongs to the uroporphyrinogen-III synthase family.</text>
</comment>
<comment type="function">
    <text evidence="6 9">Catalyzes cyclization of the linear tetrapyrrole, hydroxymethylbilane, to the macrocyclic uroporphyrinogen III.</text>
</comment>
<evidence type="ECO:0000256" key="2">
    <source>
        <dbReference type="ARBA" id="ARBA00008133"/>
    </source>
</evidence>
<evidence type="ECO:0000256" key="5">
    <source>
        <dbReference type="ARBA" id="ARBA00023244"/>
    </source>
</evidence>
<dbReference type="InterPro" id="IPR003754">
    <property type="entry name" value="4pyrrol_synth_uPrphyn_synth"/>
</dbReference>
<feature type="domain" description="Tetrapyrrole biosynthesis uroporphyrinogen III synthase" evidence="10">
    <location>
        <begin position="33"/>
        <end position="241"/>
    </location>
</feature>
<keyword evidence="5 9" id="KW-0627">Porphyrin biosynthesis</keyword>
<evidence type="ECO:0000256" key="6">
    <source>
        <dbReference type="ARBA" id="ARBA00037589"/>
    </source>
</evidence>
<protein>
    <recommendedName>
        <fullName evidence="7 9">Uroporphyrinogen-III synthase</fullName>
        <ecNumber evidence="3 9">4.2.1.75</ecNumber>
    </recommendedName>
</protein>
<organism evidence="11 12">
    <name type="scientific">Alkalibacillus silvisoli</name>
    <dbReference type="NCBI Taxonomy" id="392823"/>
    <lineage>
        <taxon>Bacteria</taxon>
        <taxon>Bacillati</taxon>
        <taxon>Bacillota</taxon>
        <taxon>Bacilli</taxon>
        <taxon>Bacillales</taxon>
        <taxon>Bacillaceae</taxon>
        <taxon>Alkalibacillus</taxon>
    </lineage>
</organism>
<evidence type="ECO:0000256" key="9">
    <source>
        <dbReference type="RuleBase" id="RU366031"/>
    </source>
</evidence>
<dbReference type="Gene3D" id="3.40.50.10090">
    <property type="match status" value="2"/>
</dbReference>
<dbReference type="SUPFAM" id="SSF69618">
    <property type="entry name" value="HemD-like"/>
    <property type="match status" value="1"/>
</dbReference>